<dbReference type="EMBL" id="LRDC01000001">
    <property type="protein sequence ID" value="KVX03663.1"/>
    <property type="molecule type" value="Genomic_DNA"/>
</dbReference>
<dbReference type="GO" id="GO:0008168">
    <property type="term" value="F:methyltransferase activity"/>
    <property type="evidence" value="ECO:0007669"/>
    <property type="project" value="UniProtKB-KW"/>
</dbReference>
<evidence type="ECO:0000259" key="10">
    <source>
        <dbReference type="PROSITE" id="PS01124"/>
    </source>
</evidence>
<dbReference type="RefSeq" id="WP_059744399.1">
    <property type="nucleotide sequence ID" value="NZ_LRDC01000001.1"/>
</dbReference>
<keyword evidence="5" id="KW-0227">DNA damage</keyword>
<feature type="domain" description="HTH araC/xylS-type" evidence="10">
    <location>
        <begin position="94"/>
        <end position="195"/>
    </location>
</feature>
<dbReference type="Gene3D" id="1.10.340.30">
    <property type="entry name" value="Hypothetical protein, domain 2"/>
    <property type="match status" value="1"/>
</dbReference>
<evidence type="ECO:0000256" key="8">
    <source>
        <dbReference type="ARBA" id="ARBA00023163"/>
    </source>
</evidence>
<protein>
    <recommendedName>
        <fullName evidence="3">DNA-3-methyladenine glycosylase II</fullName>
        <ecNumber evidence="3">3.2.2.21</ecNumber>
    </recommendedName>
</protein>
<dbReference type="Pfam" id="PF06029">
    <property type="entry name" value="AlkA_N"/>
    <property type="match status" value="1"/>
</dbReference>
<dbReference type="SUPFAM" id="SSF48150">
    <property type="entry name" value="DNA-glycosylase"/>
    <property type="match status" value="1"/>
</dbReference>
<keyword evidence="6" id="KW-0805">Transcription regulation</keyword>
<sequence>MVQINSDCNIAAQICQQARLSRDARFDGQFFTGVITTGIYCRSICPAPAPYEKNVRYFDSAIKAANAGLRPCLRCRPDSAPSSFAWLGTQTTLMRAITLIEQGFLNGEDAGTIVKLADKLGITSRYLNKLFNQGLGTSPKRFALYQQLMFAKQLLHQTQLSMTDVAMAAGFNSIRRFNEIFKQELLLTPSDLRQKSRHSTDVTHPYKDNQVSTEIKPITLALSYRPPLNWVKMLAFYAFRQVDNMEVIDDISGRYGRTFSFNGVEGFFYISPNADKPQLDVSIYLADANDIKSLHYITLQLRRMFDLDADMEIIQQALSPIIKLGAKIDSGLRIPAAGSVFEAACRAVLGQQVSVVQATKLLNLLVESYGETLFIDGKTWQLFPTAQAIANASLDELKMPGARKLALNALGQFVHQHADSTPEDWLSVKGIGPWTVAYANMRGLSDPDVFLSSDLVIKNRLHALYEQSGKPIETPKSYISIAADIATQASPWGSYLTFQLWDNDPVAAKNG</sequence>
<dbReference type="InterPro" id="IPR035451">
    <property type="entry name" value="Ada-like_dom_sf"/>
</dbReference>
<dbReference type="GO" id="GO:0043565">
    <property type="term" value="F:sequence-specific DNA binding"/>
    <property type="evidence" value="ECO:0007669"/>
    <property type="project" value="InterPro"/>
</dbReference>
<evidence type="ECO:0000256" key="4">
    <source>
        <dbReference type="ARBA" id="ARBA00022603"/>
    </source>
</evidence>
<keyword evidence="8" id="KW-0804">Transcription</keyword>
<keyword evidence="4" id="KW-0808">Transferase</keyword>
<dbReference type="InterPro" id="IPR037046">
    <property type="entry name" value="AlkA_N_sf"/>
</dbReference>
<proteinExistence type="predicted"/>
<keyword evidence="4" id="KW-0489">Methyltransferase</keyword>
<dbReference type="SUPFAM" id="SSF55945">
    <property type="entry name" value="TATA-box binding protein-like"/>
    <property type="match status" value="1"/>
</dbReference>
<dbReference type="Gene3D" id="3.40.10.10">
    <property type="entry name" value="DNA Methylphosphotriester Repair Domain"/>
    <property type="match status" value="1"/>
</dbReference>
<dbReference type="GO" id="GO:0006307">
    <property type="term" value="P:DNA alkylation repair"/>
    <property type="evidence" value="ECO:0007669"/>
    <property type="project" value="TreeGrafter"/>
</dbReference>
<dbReference type="SUPFAM" id="SSF57884">
    <property type="entry name" value="Ada DNA repair protein, N-terminal domain (N-Ada 10)"/>
    <property type="match status" value="1"/>
</dbReference>
<comment type="cofactor">
    <cofactor evidence="2">
        <name>Zn(2+)</name>
        <dbReference type="ChEBI" id="CHEBI:29105"/>
    </cofactor>
</comment>
<dbReference type="GO" id="GO:0008725">
    <property type="term" value="F:DNA-3-methyladenine glycosylase activity"/>
    <property type="evidence" value="ECO:0007669"/>
    <property type="project" value="TreeGrafter"/>
</dbReference>
<dbReference type="InterPro" id="IPR011257">
    <property type="entry name" value="DNA_glycosylase"/>
</dbReference>
<dbReference type="CDD" id="cd00056">
    <property type="entry name" value="ENDO3c"/>
    <property type="match status" value="1"/>
</dbReference>
<dbReference type="AlphaFoldDB" id="A0A106C3P2"/>
<gene>
    <name evidence="11" type="ORF">AWJ07_03710</name>
</gene>
<dbReference type="Pfam" id="PF02805">
    <property type="entry name" value="Ada_Zn_binding"/>
    <property type="match status" value="1"/>
</dbReference>
<dbReference type="SMART" id="SM00478">
    <property type="entry name" value="ENDO3c"/>
    <property type="match status" value="1"/>
</dbReference>
<dbReference type="Gene3D" id="3.30.310.20">
    <property type="entry name" value="DNA-3-methyladenine glycosylase AlkA, N-terminal domain"/>
    <property type="match status" value="1"/>
</dbReference>
<keyword evidence="7" id="KW-0010">Activator</keyword>
<dbReference type="GO" id="GO:0032131">
    <property type="term" value="F:alkylated DNA binding"/>
    <property type="evidence" value="ECO:0007669"/>
    <property type="project" value="TreeGrafter"/>
</dbReference>
<dbReference type="GO" id="GO:0032259">
    <property type="term" value="P:methylation"/>
    <property type="evidence" value="ECO:0007669"/>
    <property type="project" value="UniProtKB-KW"/>
</dbReference>
<dbReference type="SUPFAM" id="SSF46689">
    <property type="entry name" value="Homeodomain-like"/>
    <property type="match status" value="1"/>
</dbReference>
<keyword evidence="9" id="KW-0234">DNA repair</keyword>
<dbReference type="EC" id="3.2.2.21" evidence="3"/>
<dbReference type="GO" id="GO:0032993">
    <property type="term" value="C:protein-DNA complex"/>
    <property type="evidence" value="ECO:0007669"/>
    <property type="project" value="TreeGrafter"/>
</dbReference>
<name>A0A106C3P2_SHEFR</name>
<dbReference type="InterPro" id="IPR051912">
    <property type="entry name" value="Alkylbase_DNA_Glycosylase/TA"/>
</dbReference>
<dbReference type="PROSITE" id="PS01124">
    <property type="entry name" value="HTH_ARAC_FAMILY_2"/>
    <property type="match status" value="1"/>
</dbReference>
<comment type="caution">
    <text evidence="11">The sequence shown here is derived from an EMBL/GenBank/DDBJ whole genome shotgun (WGS) entry which is preliminary data.</text>
</comment>
<dbReference type="InterPro" id="IPR018060">
    <property type="entry name" value="HTH_AraC"/>
</dbReference>
<dbReference type="SMART" id="SM01009">
    <property type="entry name" value="AlkA_N"/>
    <property type="match status" value="1"/>
</dbReference>
<evidence type="ECO:0000256" key="1">
    <source>
        <dbReference type="ARBA" id="ARBA00000086"/>
    </source>
</evidence>
<dbReference type="GO" id="GO:0003700">
    <property type="term" value="F:DNA-binding transcription factor activity"/>
    <property type="evidence" value="ECO:0007669"/>
    <property type="project" value="InterPro"/>
</dbReference>
<evidence type="ECO:0000256" key="9">
    <source>
        <dbReference type="ARBA" id="ARBA00023204"/>
    </source>
</evidence>
<dbReference type="InterPro" id="IPR009057">
    <property type="entry name" value="Homeodomain-like_sf"/>
</dbReference>
<dbReference type="Pfam" id="PF12833">
    <property type="entry name" value="HTH_18"/>
    <property type="match status" value="1"/>
</dbReference>
<dbReference type="PANTHER" id="PTHR43003:SF13">
    <property type="entry name" value="DNA-3-METHYLADENINE GLYCOSYLASE 2"/>
    <property type="match status" value="1"/>
</dbReference>
<accession>A0A106C3P2</accession>
<dbReference type="SMART" id="SM00342">
    <property type="entry name" value="HTH_ARAC"/>
    <property type="match status" value="1"/>
</dbReference>
<dbReference type="InterPro" id="IPR004026">
    <property type="entry name" value="Ada_DNA_repair_Zn-bd"/>
</dbReference>
<organism evidence="11">
    <name type="scientific">Shewanella frigidimarina</name>
    <dbReference type="NCBI Taxonomy" id="56812"/>
    <lineage>
        <taxon>Bacteria</taxon>
        <taxon>Pseudomonadati</taxon>
        <taxon>Pseudomonadota</taxon>
        <taxon>Gammaproteobacteria</taxon>
        <taxon>Alteromonadales</taxon>
        <taxon>Shewanellaceae</taxon>
        <taxon>Shewanella</taxon>
    </lineage>
</organism>
<evidence type="ECO:0000313" key="12">
    <source>
        <dbReference type="Proteomes" id="UP000055702"/>
    </source>
</evidence>
<dbReference type="Gene3D" id="1.10.10.60">
    <property type="entry name" value="Homeodomain-like"/>
    <property type="match status" value="1"/>
</dbReference>
<dbReference type="GO" id="GO:0006285">
    <property type="term" value="P:base-excision repair, AP site formation"/>
    <property type="evidence" value="ECO:0007669"/>
    <property type="project" value="TreeGrafter"/>
</dbReference>
<evidence type="ECO:0000256" key="7">
    <source>
        <dbReference type="ARBA" id="ARBA00023159"/>
    </source>
</evidence>
<dbReference type="InterPro" id="IPR003265">
    <property type="entry name" value="HhH-GPD_domain"/>
</dbReference>
<comment type="catalytic activity">
    <reaction evidence="1">
        <text>Hydrolysis of alkylated DNA, releasing 3-methyladenine, 3-methylguanine, 7-methylguanine and 7-methyladenine.</text>
        <dbReference type="EC" id="3.2.2.21"/>
    </reaction>
</comment>
<dbReference type="GO" id="GO:0043916">
    <property type="term" value="F:DNA-7-methylguanine glycosylase activity"/>
    <property type="evidence" value="ECO:0007669"/>
    <property type="project" value="TreeGrafter"/>
</dbReference>
<dbReference type="PANTHER" id="PTHR43003">
    <property type="entry name" value="DNA-3-METHYLADENINE GLYCOSYLASE"/>
    <property type="match status" value="1"/>
</dbReference>
<dbReference type="InterPro" id="IPR010316">
    <property type="entry name" value="AlkA_N"/>
</dbReference>
<evidence type="ECO:0000256" key="5">
    <source>
        <dbReference type="ARBA" id="ARBA00022763"/>
    </source>
</evidence>
<dbReference type="GO" id="GO:0008270">
    <property type="term" value="F:zinc ion binding"/>
    <property type="evidence" value="ECO:0007669"/>
    <property type="project" value="InterPro"/>
</dbReference>
<evidence type="ECO:0000256" key="3">
    <source>
        <dbReference type="ARBA" id="ARBA00012000"/>
    </source>
</evidence>
<evidence type="ECO:0000256" key="6">
    <source>
        <dbReference type="ARBA" id="ARBA00023015"/>
    </source>
</evidence>
<dbReference type="Proteomes" id="UP000055702">
    <property type="component" value="Unassembled WGS sequence"/>
</dbReference>
<dbReference type="GO" id="GO:0005737">
    <property type="term" value="C:cytoplasm"/>
    <property type="evidence" value="ECO:0007669"/>
    <property type="project" value="TreeGrafter"/>
</dbReference>
<reference evidence="11 12" key="1">
    <citation type="submission" date="2016-01" db="EMBL/GenBank/DDBJ databases">
        <title>Draft genome of the antarctic isolate Shewanella frigidimarina Ag06-30.</title>
        <authorList>
            <person name="Parmeciano Di Noto G."/>
            <person name="Vazquez S."/>
            <person name="Mac Cormack W."/>
            <person name="Iriarte A."/>
            <person name="Quiroga C."/>
        </authorList>
    </citation>
    <scope>NUCLEOTIDE SEQUENCE [LARGE SCALE GENOMIC DNA]</scope>
    <source>
        <strain evidence="11 12">Ag06-30</strain>
    </source>
</reference>
<evidence type="ECO:0000313" key="11">
    <source>
        <dbReference type="EMBL" id="KVX03663.1"/>
    </source>
</evidence>
<evidence type="ECO:0000256" key="2">
    <source>
        <dbReference type="ARBA" id="ARBA00001947"/>
    </source>
</evidence>